<dbReference type="Proteomes" id="UP000774570">
    <property type="component" value="Unassembled WGS sequence"/>
</dbReference>
<evidence type="ECO:0000313" key="1">
    <source>
        <dbReference type="EMBL" id="MBW8482948.1"/>
    </source>
</evidence>
<protein>
    <recommendedName>
        <fullName evidence="3">Peroxidase</fullName>
    </recommendedName>
</protein>
<dbReference type="SUPFAM" id="SSF69118">
    <property type="entry name" value="AhpD-like"/>
    <property type="match status" value="1"/>
</dbReference>
<dbReference type="Gene3D" id="1.20.1290.10">
    <property type="entry name" value="AhpD-like"/>
    <property type="match status" value="1"/>
</dbReference>
<evidence type="ECO:0000313" key="2">
    <source>
        <dbReference type="Proteomes" id="UP000774570"/>
    </source>
</evidence>
<keyword evidence="2" id="KW-1185">Reference proteome</keyword>
<gene>
    <name evidence="1" type="ORF">K1Y72_11250</name>
</gene>
<dbReference type="InterPro" id="IPR029032">
    <property type="entry name" value="AhpD-like"/>
</dbReference>
<accession>A0ABS7FTS1</accession>
<sequence>MSYLRTPLEGVDEEIDRLYAADRETLGDVANYTRVFALRPDVYAAWQRLSASVKEGMDLRRYELATLAAARRLRSSYCGLAHGGVLRDRFYDAGTVERLATDHREAGLDPADVAVMDFAGKVAGDAPSITEEDVAELRRHGLADEEVFQVVLAAAARCFFSTVLDAVGAEPDARFRASVEPSLRAALTFGRDIAAAAD</sequence>
<dbReference type="EMBL" id="JAIBOA010000006">
    <property type="protein sequence ID" value="MBW8482948.1"/>
    <property type="molecule type" value="Genomic_DNA"/>
</dbReference>
<dbReference type="PANTHER" id="PTHR35446:SF2">
    <property type="entry name" value="CARBOXYMUCONOLACTONE DECARBOXYLASE-LIKE DOMAIN-CONTAINING PROTEIN"/>
    <property type="match status" value="1"/>
</dbReference>
<reference evidence="1 2" key="1">
    <citation type="submission" date="2021-07" db="EMBL/GenBank/DDBJ databases">
        <title>Actinomadura sp. PM05-2 isolated from lichen.</title>
        <authorList>
            <person name="Somphong A."/>
            <person name="Phongsopitanun W."/>
            <person name="Tanasupawat S."/>
            <person name="Peongsungnone V."/>
        </authorList>
    </citation>
    <scope>NUCLEOTIDE SEQUENCE [LARGE SCALE GENOMIC DNA]</scope>
    <source>
        <strain evidence="1 2">PM05-2</strain>
    </source>
</reference>
<organism evidence="1 2">
    <name type="scientific">Actinomadura parmotrematis</name>
    <dbReference type="NCBI Taxonomy" id="2864039"/>
    <lineage>
        <taxon>Bacteria</taxon>
        <taxon>Bacillati</taxon>
        <taxon>Actinomycetota</taxon>
        <taxon>Actinomycetes</taxon>
        <taxon>Streptosporangiales</taxon>
        <taxon>Thermomonosporaceae</taxon>
        <taxon>Actinomadura</taxon>
    </lineage>
</organism>
<name>A0ABS7FTS1_9ACTN</name>
<dbReference type="RefSeq" id="WP_220165840.1">
    <property type="nucleotide sequence ID" value="NZ_JAIBOA010000006.1"/>
</dbReference>
<comment type="caution">
    <text evidence="1">The sequence shown here is derived from an EMBL/GenBank/DDBJ whole genome shotgun (WGS) entry which is preliminary data.</text>
</comment>
<dbReference type="PANTHER" id="PTHR35446">
    <property type="entry name" value="SI:CH211-175M2.5"/>
    <property type="match status" value="1"/>
</dbReference>
<evidence type="ECO:0008006" key="3">
    <source>
        <dbReference type="Google" id="ProtNLM"/>
    </source>
</evidence>
<proteinExistence type="predicted"/>